<feature type="domain" description="HTH myb-type" evidence="8">
    <location>
        <begin position="62"/>
        <end position="116"/>
    </location>
</feature>
<keyword evidence="3" id="KW-0238">DNA-binding</keyword>
<comment type="subcellular location">
    <subcellularLocation>
        <location evidence="1">Nucleus</location>
    </subcellularLocation>
</comment>
<reference evidence="9" key="1">
    <citation type="journal article" date="2019" name="Int. J. Mol. Sci.">
        <title>Ectopic Expression of a R2R3-MYB Transcription Factor Gene LjaMYB12 from Lonicera japonica Increases Flavonoid Accumulation in Arabidopsis thaliana.</title>
        <authorList>
            <person name="Qi X."/>
            <person name="Fang H."/>
            <person name="Chen Z."/>
            <person name="Liu Z."/>
            <person name="Yu X."/>
            <person name="Liang C."/>
        </authorList>
    </citation>
    <scope>NUCLEOTIDE SEQUENCE</scope>
</reference>
<dbReference type="CDD" id="cd00167">
    <property type="entry name" value="SANT"/>
    <property type="match status" value="2"/>
</dbReference>
<accession>A0A5J6DDU3</accession>
<feature type="domain" description="Myb-like" evidence="7">
    <location>
        <begin position="62"/>
        <end position="112"/>
    </location>
</feature>
<keyword evidence="4" id="KW-0804">Transcription</keyword>
<dbReference type="GO" id="GO:0005634">
    <property type="term" value="C:nucleus"/>
    <property type="evidence" value="ECO:0007669"/>
    <property type="project" value="UniProtKB-SubCell"/>
</dbReference>
<keyword evidence="2" id="KW-0805">Transcription regulation</keyword>
<dbReference type="SMR" id="A0A5J6DDU3"/>
<dbReference type="GO" id="GO:0003677">
    <property type="term" value="F:DNA binding"/>
    <property type="evidence" value="ECO:0007669"/>
    <property type="project" value="UniProtKB-KW"/>
</dbReference>
<dbReference type="SUPFAM" id="SSF46689">
    <property type="entry name" value="Homeodomain-like"/>
    <property type="match status" value="1"/>
</dbReference>
<protein>
    <submittedName>
        <fullName evidence="9">R2R3-MYB transcription factor MYB12</fullName>
    </submittedName>
</protein>
<dbReference type="FunFam" id="1.10.10.60:FF:000121">
    <property type="entry name" value="Myb transcription factor"/>
    <property type="match status" value="1"/>
</dbReference>
<feature type="compositionally biased region" description="Basic residues" evidence="6">
    <location>
        <begin position="137"/>
        <end position="147"/>
    </location>
</feature>
<evidence type="ECO:0000256" key="4">
    <source>
        <dbReference type="ARBA" id="ARBA00023163"/>
    </source>
</evidence>
<dbReference type="Gene3D" id="1.10.10.60">
    <property type="entry name" value="Homeodomain-like"/>
    <property type="match status" value="2"/>
</dbReference>
<evidence type="ECO:0000259" key="8">
    <source>
        <dbReference type="PROSITE" id="PS51294"/>
    </source>
</evidence>
<feature type="domain" description="HTH myb-type" evidence="8">
    <location>
        <begin position="9"/>
        <end position="61"/>
    </location>
</feature>
<dbReference type="InterPro" id="IPR001005">
    <property type="entry name" value="SANT/Myb"/>
</dbReference>
<dbReference type="PROSITE" id="PS50090">
    <property type="entry name" value="MYB_LIKE"/>
    <property type="match status" value="2"/>
</dbReference>
<evidence type="ECO:0000259" key="7">
    <source>
        <dbReference type="PROSITE" id="PS50090"/>
    </source>
</evidence>
<dbReference type="SMART" id="SM00717">
    <property type="entry name" value="SANT"/>
    <property type="match status" value="2"/>
</dbReference>
<evidence type="ECO:0000256" key="5">
    <source>
        <dbReference type="ARBA" id="ARBA00023242"/>
    </source>
</evidence>
<dbReference type="AlphaFoldDB" id="A0A5J6DDU3"/>
<dbReference type="InterPro" id="IPR009057">
    <property type="entry name" value="Homeodomain-like_sf"/>
</dbReference>
<dbReference type="InterPro" id="IPR017930">
    <property type="entry name" value="Myb_dom"/>
</dbReference>
<keyword evidence="5" id="KW-0539">Nucleus</keyword>
<feature type="region of interest" description="Disordered" evidence="6">
    <location>
        <begin position="118"/>
        <end position="147"/>
    </location>
</feature>
<name>A0A5J6DDU3_LONJA</name>
<organism evidence="9">
    <name type="scientific">Lonicera japonica</name>
    <name type="common">Japanese honeysuckle</name>
    <name type="synonym">Lonicera aureoreticulata</name>
    <dbReference type="NCBI Taxonomy" id="105884"/>
    <lineage>
        <taxon>Eukaryota</taxon>
        <taxon>Viridiplantae</taxon>
        <taxon>Streptophyta</taxon>
        <taxon>Embryophyta</taxon>
        <taxon>Tracheophyta</taxon>
        <taxon>Spermatophyta</taxon>
        <taxon>Magnoliopsida</taxon>
        <taxon>eudicotyledons</taxon>
        <taxon>Gunneridae</taxon>
        <taxon>Pentapetalae</taxon>
        <taxon>asterids</taxon>
        <taxon>campanulids</taxon>
        <taxon>Dipsacales</taxon>
        <taxon>Caprifoliaceae</taxon>
        <taxon>Lonicera</taxon>
    </lineage>
</organism>
<evidence type="ECO:0000256" key="3">
    <source>
        <dbReference type="ARBA" id="ARBA00023125"/>
    </source>
</evidence>
<evidence type="ECO:0000313" key="9">
    <source>
        <dbReference type="EMBL" id="QER90717.1"/>
    </source>
</evidence>
<dbReference type="PANTHER" id="PTHR47999:SF6">
    <property type="entry name" value="MYB-RELATED PROTEIN P"/>
    <property type="match status" value="1"/>
</dbReference>
<evidence type="ECO:0000256" key="1">
    <source>
        <dbReference type="ARBA" id="ARBA00004123"/>
    </source>
</evidence>
<proteinExistence type="evidence at transcript level"/>
<dbReference type="PROSITE" id="PS51294">
    <property type="entry name" value="HTH_MYB"/>
    <property type="match status" value="2"/>
</dbReference>
<sequence>MGRAPCCEKVGLKRGRWTAEEDEILTKYIQANGEGSWRSLPKNAGLLRCGKSCRLRWINYLRSDLKRGNISNEEEEAIIKLHASLGNKWSLIAGHLPGRTDNEIKNYWNSHLSRKIQSFRSPTDETKPPLTMESSVNKRRGRTSRSAMKRNKMYISTITPKFLEQNKERPFINSVIPMPRTPAPLEEASKLSAVSWQEEAMGGIILDDCPMENQGAPMLCPNEELDAQMLCLNDIMADGEVNTSGSLNLVQDRENSVMVVNMEERESGNGWYSASSSTNSLIEDGNNIWNWNLDGSFEGNDEEDKMLSWLWDTSDTNGDEGEGDSEKQNAMVAWLLS</sequence>
<dbReference type="PANTHER" id="PTHR47999">
    <property type="entry name" value="TRANSCRIPTION FACTOR MYB8-RELATED-RELATED"/>
    <property type="match status" value="1"/>
</dbReference>
<dbReference type="EMBL" id="MN231639">
    <property type="protein sequence ID" value="QER90717.1"/>
    <property type="molecule type" value="mRNA"/>
</dbReference>
<dbReference type="InterPro" id="IPR015495">
    <property type="entry name" value="Myb_TF_plants"/>
</dbReference>
<evidence type="ECO:0000256" key="2">
    <source>
        <dbReference type="ARBA" id="ARBA00023015"/>
    </source>
</evidence>
<feature type="domain" description="Myb-like" evidence="7">
    <location>
        <begin position="9"/>
        <end position="61"/>
    </location>
</feature>
<evidence type="ECO:0000256" key="6">
    <source>
        <dbReference type="SAM" id="MobiDB-lite"/>
    </source>
</evidence>
<dbReference type="Pfam" id="PF00249">
    <property type="entry name" value="Myb_DNA-binding"/>
    <property type="match status" value="2"/>
</dbReference>